<proteinExistence type="predicted"/>
<organism evidence="1">
    <name type="scientific">Rhizophora mucronata</name>
    <name type="common">Asiatic mangrove</name>
    <dbReference type="NCBI Taxonomy" id="61149"/>
    <lineage>
        <taxon>Eukaryota</taxon>
        <taxon>Viridiplantae</taxon>
        <taxon>Streptophyta</taxon>
        <taxon>Embryophyta</taxon>
        <taxon>Tracheophyta</taxon>
        <taxon>Spermatophyta</taxon>
        <taxon>Magnoliopsida</taxon>
        <taxon>eudicotyledons</taxon>
        <taxon>Gunneridae</taxon>
        <taxon>Pentapetalae</taxon>
        <taxon>rosids</taxon>
        <taxon>fabids</taxon>
        <taxon>Malpighiales</taxon>
        <taxon>Rhizophoraceae</taxon>
        <taxon>Rhizophora</taxon>
    </lineage>
</organism>
<accession>A0A2P2ISU9</accession>
<dbReference type="AlphaFoldDB" id="A0A2P2ISU9"/>
<sequence>MFLKLALKLAAFDQKKINVFVKAGWELYSMLNFRPMMCKRINGMWITWMEYNHK</sequence>
<name>A0A2P2ISU9_RHIMU</name>
<evidence type="ECO:0000313" key="1">
    <source>
        <dbReference type="EMBL" id="MBW84276.1"/>
    </source>
</evidence>
<dbReference type="EMBL" id="GGEC01003793">
    <property type="protein sequence ID" value="MBW84276.1"/>
    <property type="molecule type" value="Transcribed_RNA"/>
</dbReference>
<protein>
    <submittedName>
        <fullName evidence="1">Uncharacterized protein</fullName>
    </submittedName>
</protein>
<reference evidence="1" key="1">
    <citation type="submission" date="2018-02" db="EMBL/GenBank/DDBJ databases">
        <title>Rhizophora mucronata_Transcriptome.</title>
        <authorList>
            <person name="Meera S.P."/>
            <person name="Sreeshan A."/>
            <person name="Augustine A."/>
        </authorList>
    </citation>
    <scope>NUCLEOTIDE SEQUENCE</scope>
    <source>
        <tissue evidence="1">Leaf</tissue>
    </source>
</reference>